<dbReference type="InterPro" id="IPR000160">
    <property type="entry name" value="GGDEF_dom"/>
</dbReference>
<gene>
    <name evidence="2" type="ORF">BC793_108154</name>
</gene>
<reference evidence="2 3" key="1">
    <citation type="submission" date="2018-05" db="EMBL/GenBank/DDBJ databases">
        <title>Genomic Encyclopedia of Archaeal and Bacterial Type Strains, Phase II (KMG-II): from individual species to whole genera.</title>
        <authorList>
            <person name="Goeker M."/>
        </authorList>
    </citation>
    <scope>NUCLEOTIDE SEQUENCE [LARGE SCALE GENOMIC DNA]</scope>
    <source>
        <strain evidence="2 3">DSM 45184</strain>
    </source>
</reference>
<dbReference type="Proteomes" id="UP000245697">
    <property type="component" value="Unassembled WGS sequence"/>
</dbReference>
<dbReference type="GO" id="GO:0043709">
    <property type="term" value="P:cell adhesion involved in single-species biofilm formation"/>
    <property type="evidence" value="ECO:0007669"/>
    <property type="project" value="TreeGrafter"/>
</dbReference>
<dbReference type="InterPro" id="IPR029787">
    <property type="entry name" value="Nucleotide_cyclase"/>
</dbReference>
<dbReference type="InterPro" id="IPR043128">
    <property type="entry name" value="Rev_trsase/Diguanyl_cyclase"/>
</dbReference>
<accession>A0A316FGY7</accession>
<evidence type="ECO:0000259" key="1">
    <source>
        <dbReference type="PROSITE" id="PS50887"/>
    </source>
</evidence>
<dbReference type="GO" id="GO:0005886">
    <property type="term" value="C:plasma membrane"/>
    <property type="evidence" value="ECO:0007669"/>
    <property type="project" value="TreeGrafter"/>
</dbReference>
<keyword evidence="3" id="KW-1185">Reference proteome</keyword>
<feature type="domain" description="GGDEF" evidence="1">
    <location>
        <begin position="399"/>
        <end position="533"/>
    </location>
</feature>
<dbReference type="NCBIfam" id="TIGR00254">
    <property type="entry name" value="GGDEF"/>
    <property type="match status" value="1"/>
</dbReference>
<dbReference type="InterPro" id="IPR050469">
    <property type="entry name" value="Diguanylate_Cyclase"/>
</dbReference>
<dbReference type="Pfam" id="PF00990">
    <property type="entry name" value="GGDEF"/>
    <property type="match status" value="1"/>
</dbReference>
<dbReference type="PANTHER" id="PTHR45138">
    <property type="entry name" value="REGULATORY COMPONENTS OF SENSORY TRANSDUCTION SYSTEM"/>
    <property type="match status" value="1"/>
</dbReference>
<dbReference type="EMBL" id="QGGR01000008">
    <property type="protein sequence ID" value="PWK47040.1"/>
    <property type="molecule type" value="Genomic_DNA"/>
</dbReference>
<dbReference type="PROSITE" id="PS50887">
    <property type="entry name" value="GGDEF"/>
    <property type="match status" value="1"/>
</dbReference>
<protein>
    <submittedName>
        <fullName evidence="2">Diguanylate cyclase (GGDEF)-like protein</fullName>
    </submittedName>
</protein>
<dbReference type="SUPFAM" id="SSF55073">
    <property type="entry name" value="Nucleotide cyclase"/>
    <property type="match status" value="1"/>
</dbReference>
<dbReference type="AlphaFoldDB" id="A0A316FGY7"/>
<dbReference type="RefSeq" id="WP_146246357.1">
    <property type="nucleotide sequence ID" value="NZ_BONA01000049.1"/>
</dbReference>
<dbReference type="PANTHER" id="PTHR45138:SF9">
    <property type="entry name" value="DIGUANYLATE CYCLASE DGCM-RELATED"/>
    <property type="match status" value="1"/>
</dbReference>
<dbReference type="CDD" id="cd01949">
    <property type="entry name" value="GGDEF"/>
    <property type="match status" value="1"/>
</dbReference>
<dbReference type="SUPFAM" id="SSF48452">
    <property type="entry name" value="TPR-like"/>
    <property type="match status" value="2"/>
</dbReference>
<dbReference type="Gene3D" id="3.30.70.270">
    <property type="match status" value="1"/>
</dbReference>
<name>A0A316FGY7_9ACTN</name>
<dbReference type="GO" id="GO:0052621">
    <property type="term" value="F:diguanylate cyclase activity"/>
    <property type="evidence" value="ECO:0007669"/>
    <property type="project" value="TreeGrafter"/>
</dbReference>
<evidence type="ECO:0000313" key="3">
    <source>
        <dbReference type="Proteomes" id="UP000245697"/>
    </source>
</evidence>
<dbReference type="InterPro" id="IPR011990">
    <property type="entry name" value="TPR-like_helical_dom_sf"/>
</dbReference>
<dbReference type="GO" id="GO:1902201">
    <property type="term" value="P:negative regulation of bacterial-type flagellum-dependent cell motility"/>
    <property type="evidence" value="ECO:0007669"/>
    <property type="project" value="TreeGrafter"/>
</dbReference>
<evidence type="ECO:0000313" key="2">
    <source>
        <dbReference type="EMBL" id="PWK47040.1"/>
    </source>
</evidence>
<organism evidence="2 3">
    <name type="scientific">Actinoplanes xinjiangensis</name>
    <dbReference type="NCBI Taxonomy" id="512350"/>
    <lineage>
        <taxon>Bacteria</taxon>
        <taxon>Bacillati</taxon>
        <taxon>Actinomycetota</taxon>
        <taxon>Actinomycetes</taxon>
        <taxon>Micromonosporales</taxon>
        <taxon>Micromonosporaceae</taxon>
        <taxon>Actinoplanes</taxon>
    </lineage>
</organism>
<comment type="caution">
    <text evidence="2">The sequence shown here is derived from an EMBL/GenBank/DDBJ whole genome shotgun (WGS) entry which is preliminary data.</text>
</comment>
<dbReference type="Gene3D" id="1.25.40.10">
    <property type="entry name" value="Tetratricopeptide repeat domain"/>
    <property type="match status" value="1"/>
</dbReference>
<dbReference type="SMART" id="SM00267">
    <property type="entry name" value="GGDEF"/>
    <property type="match status" value="1"/>
</dbReference>
<sequence length="544" mass="58414">MSGSLSTGSIPSAADVAAVPRPARSAAAIAAEIQSLEFRFGIDSDHVRIRAAELADEARAAGEHPLYLWARLLEANMRRRSGELAPAAAICSEVNAWAQQHRHRPLLARSHQQLSIVHDNLGDIAAGLEHAVRAVEALDDDTSPRARGAILLRLADVLASGGSIEAARTRYGHAEQVGITAADVDLHRVVLNNLAYAEHLAGDHERAWTAIQRLRTVTEAAGGTLSADALDTMAMIQIGRGRFAEAARIALTNVEAYEISGADDADGLAEYLLTLAIAQRHLGDTGAAQRSLDRCTALCRERELAGVGVRGLQEQAELHAACGDTGRAFTVYKQFHEAERTLHSQQRDAQARARHAVFETAEARREAERFREQARRDPLTGLPNRRYVDETLPGLLAAAPATVALLDLDHFKRVNDICSHEIGDRVLVVLADLLTAAARSWPSGFAARLGGEEFLLVLPGCGTAEALPVLERLRLSVQDHPWQPLTGNLPVTVSVGATGSGPGDTQRRILGAADKLLYEAKRSGRNRCAVDALVPGGHDRPGEP</sequence>
<proteinExistence type="predicted"/>
<dbReference type="OrthoDB" id="23692at2"/>